<dbReference type="AlphaFoldDB" id="A0A8H3QAV5"/>
<protein>
    <submittedName>
        <fullName evidence="1">Uncharacterized protein</fullName>
    </submittedName>
</protein>
<organism evidence="1 2">
    <name type="scientific">Rhizophagus clarus</name>
    <dbReference type="NCBI Taxonomy" id="94130"/>
    <lineage>
        <taxon>Eukaryota</taxon>
        <taxon>Fungi</taxon>
        <taxon>Fungi incertae sedis</taxon>
        <taxon>Mucoromycota</taxon>
        <taxon>Glomeromycotina</taxon>
        <taxon>Glomeromycetes</taxon>
        <taxon>Glomerales</taxon>
        <taxon>Glomeraceae</taxon>
        <taxon>Rhizophagus</taxon>
    </lineage>
</organism>
<evidence type="ECO:0000313" key="2">
    <source>
        <dbReference type="Proteomes" id="UP000615446"/>
    </source>
</evidence>
<comment type="caution">
    <text evidence="1">The sequence shown here is derived from an EMBL/GenBank/DDBJ whole genome shotgun (WGS) entry which is preliminary data.</text>
</comment>
<dbReference type="Proteomes" id="UP000615446">
    <property type="component" value="Unassembled WGS sequence"/>
</dbReference>
<name>A0A8H3QAV5_9GLOM</name>
<accession>A0A8H3QAV5</accession>
<gene>
    <name evidence="1" type="ORF">RCL2_000056800</name>
</gene>
<proteinExistence type="predicted"/>
<dbReference type="EMBL" id="BLAL01000005">
    <property type="protein sequence ID" value="GES73023.1"/>
    <property type="molecule type" value="Genomic_DNA"/>
</dbReference>
<sequence>MNIWKVKLDYDEINNFSTEDDIKNHGRGITGFDSLYYNNDNKKPEISYLHIFIIPTSTGFYDQPLIKQSLVTMYQEMVYKNVHYTSYGMRDKTLPADHYTYFFRKNFEKLKNNSKQNIIIAVLMMGLKTKISTERLYSSRSNKKTGRKSYSRNKSWLKHYLLGLFN</sequence>
<evidence type="ECO:0000313" key="1">
    <source>
        <dbReference type="EMBL" id="GES73023.1"/>
    </source>
</evidence>
<reference evidence="1" key="1">
    <citation type="submission" date="2019-10" db="EMBL/GenBank/DDBJ databases">
        <title>Conservation and host-specific expression of non-tandemly repeated heterogenous ribosome RNA gene in arbuscular mycorrhizal fungi.</title>
        <authorList>
            <person name="Maeda T."/>
            <person name="Kobayashi Y."/>
            <person name="Nakagawa T."/>
            <person name="Ezawa T."/>
            <person name="Yamaguchi K."/>
            <person name="Bino T."/>
            <person name="Nishimoto Y."/>
            <person name="Shigenobu S."/>
            <person name="Kawaguchi M."/>
        </authorList>
    </citation>
    <scope>NUCLEOTIDE SEQUENCE</scope>
    <source>
        <strain evidence="1">HR1</strain>
    </source>
</reference>